<dbReference type="InterPro" id="IPR013525">
    <property type="entry name" value="ABC2_TM"/>
</dbReference>
<dbReference type="Pfam" id="PF01061">
    <property type="entry name" value="ABC2_membrane"/>
    <property type="match status" value="1"/>
</dbReference>
<feature type="transmembrane region" description="Helical" evidence="8">
    <location>
        <begin position="665"/>
        <end position="688"/>
    </location>
</feature>
<evidence type="ECO:0000256" key="3">
    <source>
        <dbReference type="ARBA" id="ARBA00022692"/>
    </source>
</evidence>
<evidence type="ECO:0000313" key="10">
    <source>
        <dbReference type="EMBL" id="URW79830.1"/>
    </source>
</evidence>
<dbReference type="Pfam" id="PF00005">
    <property type="entry name" value="ABC_tran"/>
    <property type="match status" value="1"/>
</dbReference>
<organism evidence="10 11">
    <name type="scientific">Xiashengella succiniciproducens</name>
    <dbReference type="NCBI Taxonomy" id="2949635"/>
    <lineage>
        <taxon>Bacteria</taxon>
        <taxon>Pseudomonadati</taxon>
        <taxon>Bacteroidota</taxon>
        <taxon>Bacteroidia</taxon>
        <taxon>Marinilabiliales</taxon>
        <taxon>Marinilabiliaceae</taxon>
        <taxon>Xiashengella</taxon>
    </lineage>
</organism>
<keyword evidence="5 10" id="KW-0067">ATP-binding</keyword>
<evidence type="ECO:0000256" key="8">
    <source>
        <dbReference type="SAM" id="Phobius"/>
    </source>
</evidence>
<comment type="subcellular location">
    <subcellularLocation>
        <location evidence="1">Membrane</location>
        <topology evidence="1">Multi-pass membrane protein</topology>
    </subcellularLocation>
</comment>
<dbReference type="SMART" id="SM00382">
    <property type="entry name" value="AAA"/>
    <property type="match status" value="1"/>
</dbReference>
<dbReference type="PANTHER" id="PTHR48041">
    <property type="entry name" value="ABC TRANSPORTER G FAMILY MEMBER 28"/>
    <property type="match status" value="1"/>
</dbReference>
<dbReference type="InterPro" id="IPR003593">
    <property type="entry name" value="AAA+_ATPase"/>
</dbReference>
<dbReference type="RefSeq" id="WP_250723945.1">
    <property type="nucleotide sequence ID" value="NZ_CP098400.1"/>
</dbReference>
<evidence type="ECO:0000256" key="5">
    <source>
        <dbReference type="ARBA" id="ARBA00022840"/>
    </source>
</evidence>
<feature type="transmembrane region" description="Helical" evidence="8">
    <location>
        <begin position="583"/>
        <end position="602"/>
    </location>
</feature>
<dbReference type="EMBL" id="CP098400">
    <property type="protein sequence ID" value="URW79830.1"/>
    <property type="molecule type" value="Genomic_DNA"/>
</dbReference>
<dbReference type="PROSITE" id="PS00211">
    <property type="entry name" value="ABC_TRANSPORTER_1"/>
    <property type="match status" value="1"/>
</dbReference>
<feature type="transmembrane region" description="Helical" evidence="8">
    <location>
        <begin position="728"/>
        <end position="749"/>
    </location>
</feature>
<gene>
    <name evidence="10" type="ORF">M9189_00465</name>
</gene>
<reference evidence="10" key="1">
    <citation type="submission" date="2022-05" db="EMBL/GenBank/DDBJ databases">
        <authorList>
            <person name="Sun X."/>
        </authorList>
    </citation>
    <scope>NUCLEOTIDE SEQUENCE</scope>
    <source>
        <strain evidence="10">Ai-910</strain>
    </source>
</reference>
<proteinExistence type="predicted"/>
<dbReference type="GO" id="GO:0140359">
    <property type="term" value="F:ABC-type transporter activity"/>
    <property type="evidence" value="ECO:0007669"/>
    <property type="project" value="InterPro"/>
</dbReference>
<dbReference type="PANTHER" id="PTHR48041:SF139">
    <property type="entry name" value="PROTEIN SCARLET"/>
    <property type="match status" value="1"/>
</dbReference>
<keyword evidence="11" id="KW-1185">Reference proteome</keyword>
<dbReference type="SUPFAM" id="SSF158682">
    <property type="entry name" value="TerB-like"/>
    <property type="match status" value="1"/>
</dbReference>
<sequence>MSEEILKALMQLFGLLTKQDGGVESNETEYVRNFLKQQLNTEAVEEYFALFLNHSLSDEKEEGEEAGKVRLTSMKDSVRILGICKKINKQLNREQKVVVLIRMFELISTDMKLTEQRMAIINTVAQVFKLPKNEISAIETFVLYSNEREKLNTGDFMIIDNLEGSHGESKHISKSGLEGSIIILSVKSAELYFMRYTGEQEIFLNGMPVDHRRIYIFPKGSFIRIPKGTPIYYTDVVGHFLTDADSPRISYEVKNVGYTFKNGTIGLRNININEEQGRLIGIMGASGAGKTTLLNVLSGIESPTEGEVVINGHNLHTQKEELEGVIGLIPQDDLLIEELTVFENLYYNAKLCFKDKSEEEITALVHDTLQNLGLFERKDLKVGSPLNKTISGGQRKRLNIALELIREPAILFVDEPTSGLSSRDSENVMNLLRELALKGKLIFVVIHQPSSDIYKMFDKMFILDTGGYPVYYGNPGESLIYFKQLDSQINSDQGECPTCGNLNPELIFNIIDASVIDEYGNYTNKRKVAPEEWYSHFCERIAIPTVNTVKTKPPKTLNIPSWFSQFKIYTLRDFFAKISNTQYILLNLLETPLLGFILAYLIKYIADPNSDLYIFRENENMPPYVFMGIVVSLFFGLIISAEEIFKDAKILKRESFLKLSRSSYLVSKVLLMFTISAIQMALFVLVANTVLGIKDMYFEYWIALFTVSAFANILGLILSASFNSIVTIYILIPLVMIPQMVLGGAMFTFDKLNKDFTSVDKVPAIAEFMPSRWIYEGLIVDMYKNNKYNSAFFEIEQKESSADFKQVHYLPELREILVKCYDHVAAGKNRDDKTFKDDLELIRNEFSKEIRRVPEINFENLDLLYPDTFDENALLIADDYISKLNDHYRLIFIQSNRLKDTFFTYNQTQNAETFNRIKDNYYNESISSIVRREFGKNKMVRQGNELVQLSEPIYQIPEPEKWYSFRTHFFAPVKHFAGNFYETLWFNITVVWLLTIVLYAVLYFDLLTKLMNWGSSIKWNKRKPLKE</sequence>
<dbReference type="GO" id="GO:0016887">
    <property type="term" value="F:ATP hydrolysis activity"/>
    <property type="evidence" value="ECO:0007669"/>
    <property type="project" value="InterPro"/>
</dbReference>
<keyword evidence="6 8" id="KW-1133">Transmembrane helix</keyword>
<dbReference type="GO" id="GO:0005524">
    <property type="term" value="F:ATP binding"/>
    <property type="evidence" value="ECO:0007669"/>
    <property type="project" value="UniProtKB-KW"/>
</dbReference>
<accession>A0A9J6ZQM3</accession>
<evidence type="ECO:0000313" key="11">
    <source>
        <dbReference type="Proteomes" id="UP001056426"/>
    </source>
</evidence>
<feature type="transmembrane region" description="Helical" evidence="8">
    <location>
        <begin position="623"/>
        <end position="645"/>
    </location>
</feature>
<evidence type="ECO:0000256" key="7">
    <source>
        <dbReference type="ARBA" id="ARBA00023136"/>
    </source>
</evidence>
<feature type="transmembrane region" description="Helical" evidence="8">
    <location>
        <begin position="984"/>
        <end position="1004"/>
    </location>
</feature>
<name>A0A9J6ZQM3_9BACT</name>
<dbReference type="Gene3D" id="3.40.50.300">
    <property type="entry name" value="P-loop containing nucleotide triphosphate hydrolases"/>
    <property type="match status" value="1"/>
</dbReference>
<dbReference type="GO" id="GO:0016020">
    <property type="term" value="C:membrane"/>
    <property type="evidence" value="ECO:0007669"/>
    <property type="project" value="UniProtKB-SubCell"/>
</dbReference>
<keyword evidence="3 8" id="KW-0812">Transmembrane</keyword>
<keyword evidence="7 8" id="KW-0472">Membrane</keyword>
<dbReference type="Gene3D" id="1.10.3680.10">
    <property type="entry name" value="TerB-like"/>
    <property type="match status" value="1"/>
</dbReference>
<reference evidence="10" key="2">
    <citation type="submission" date="2022-06" db="EMBL/GenBank/DDBJ databases">
        <title>Xiashengella guii gen. nov. sp. nov., a bacterium isolated form anaerobic digestion tank.</title>
        <authorList>
            <person name="Huang H."/>
        </authorList>
    </citation>
    <scope>NUCLEOTIDE SEQUENCE</scope>
    <source>
        <strain evidence="10">Ai-910</strain>
    </source>
</reference>
<dbReference type="InterPro" id="IPR017871">
    <property type="entry name" value="ABC_transporter-like_CS"/>
</dbReference>
<dbReference type="InterPro" id="IPR027417">
    <property type="entry name" value="P-loop_NTPase"/>
</dbReference>
<dbReference type="InterPro" id="IPR029024">
    <property type="entry name" value="TerB-like"/>
</dbReference>
<dbReference type="InterPro" id="IPR003439">
    <property type="entry name" value="ABC_transporter-like_ATP-bd"/>
</dbReference>
<evidence type="ECO:0000256" key="2">
    <source>
        <dbReference type="ARBA" id="ARBA00022448"/>
    </source>
</evidence>
<evidence type="ECO:0000256" key="6">
    <source>
        <dbReference type="ARBA" id="ARBA00022989"/>
    </source>
</evidence>
<keyword evidence="2" id="KW-0813">Transport</keyword>
<dbReference type="InterPro" id="IPR050352">
    <property type="entry name" value="ABCG_transporters"/>
</dbReference>
<evidence type="ECO:0000256" key="1">
    <source>
        <dbReference type="ARBA" id="ARBA00004141"/>
    </source>
</evidence>
<dbReference type="KEGG" id="alkq:M9189_00465"/>
<protein>
    <submittedName>
        <fullName evidence="10">ATP-binding cassette domain-containing protein</fullName>
    </submittedName>
</protein>
<keyword evidence="4" id="KW-0547">Nucleotide-binding</keyword>
<dbReference type="SUPFAM" id="SSF52540">
    <property type="entry name" value="P-loop containing nucleoside triphosphate hydrolases"/>
    <property type="match status" value="1"/>
</dbReference>
<dbReference type="PROSITE" id="PS50893">
    <property type="entry name" value="ABC_TRANSPORTER_2"/>
    <property type="match status" value="1"/>
</dbReference>
<dbReference type="AlphaFoldDB" id="A0A9J6ZQM3"/>
<feature type="transmembrane region" description="Helical" evidence="8">
    <location>
        <begin position="700"/>
        <end position="722"/>
    </location>
</feature>
<evidence type="ECO:0000256" key="4">
    <source>
        <dbReference type="ARBA" id="ARBA00022741"/>
    </source>
</evidence>
<evidence type="ECO:0000259" key="9">
    <source>
        <dbReference type="PROSITE" id="PS50893"/>
    </source>
</evidence>
<feature type="domain" description="ABC transporter" evidence="9">
    <location>
        <begin position="251"/>
        <end position="491"/>
    </location>
</feature>
<dbReference type="Proteomes" id="UP001056426">
    <property type="component" value="Chromosome"/>
</dbReference>